<dbReference type="GO" id="GO:0003700">
    <property type="term" value="F:DNA-binding transcription factor activity"/>
    <property type="evidence" value="ECO:0007669"/>
    <property type="project" value="InterPro"/>
</dbReference>
<reference evidence="11 12" key="1">
    <citation type="submission" date="2015-05" db="EMBL/GenBank/DDBJ databases">
        <title>Comparison of genome.</title>
        <authorList>
            <person name="Zheng Z."/>
            <person name="Sun M."/>
        </authorList>
    </citation>
    <scope>NUCLEOTIDE SEQUENCE [LARGE SCALE GENOMIC DNA]</scope>
    <source>
        <strain evidence="11 12">G25-74</strain>
    </source>
</reference>
<keyword evidence="6" id="KW-0238">DNA-binding</keyword>
<dbReference type="CDD" id="cd17536">
    <property type="entry name" value="REC_YesN-like"/>
    <property type="match status" value="1"/>
</dbReference>
<dbReference type="PRINTS" id="PR00032">
    <property type="entry name" value="HTHARAC"/>
</dbReference>
<evidence type="ECO:0000256" key="1">
    <source>
        <dbReference type="ARBA" id="ARBA00004496"/>
    </source>
</evidence>
<evidence type="ECO:0000313" key="11">
    <source>
        <dbReference type="EMBL" id="OAK71271.1"/>
    </source>
</evidence>
<feature type="domain" description="Response regulatory" evidence="10">
    <location>
        <begin position="11"/>
        <end position="129"/>
    </location>
</feature>
<evidence type="ECO:0000259" key="10">
    <source>
        <dbReference type="PROSITE" id="PS50110"/>
    </source>
</evidence>
<keyword evidence="5" id="KW-0805">Transcription regulation</keyword>
<dbReference type="Gene3D" id="3.40.50.2300">
    <property type="match status" value="1"/>
</dbReference>
<dbReference type="PROSITE" id="PS00041">
    <property type="entry name" value="HTH_ARAC_FAMILY_1"/>
    <property type="match status" value="1"/>
</dbReference>
<dbReference type="InterPro" id="IPR051552">
    <property type="entry name" value="HptR"/>
</dbReference>
<keyword evidence="2" id="KW-0963">Cytoplasm</keyword>
<evidence type="ECO:0000256" key="6">
    <source>
        <dbReference type="ARBA" id="ARBA00023125"/>
    </source>
</evidence>
<keyword evidence="4" id="KW-0902">Two-component regulatory system</keyword>
<sequence length="527" mass="61635">MNRRGDKSVHNVFLVDDDHFVRKGLLRLIDWEKCGFKVCAEADNGEDALELILERKPDLVVTDIRMPVLDGLELIKSTVESTNLKPNFVIVSGYNDFKYAQQAMRYGVQDFILKPIDKDEFEKTLIRLADKLRTEKEWKINREKRVALTALEEILIGETNEENCTILQQKLNIANAEELKYIILEINNAIHEICNLKEKINQAIMSSLQEGMILTRDHGINSFGLLVSIRQLHSIKGNLEHFVTDLQEQLSTRLKTEISLFVGKTVKGPSGIKESFETANMVSQFKYTTERNDPIYFELVREQSVHYIELDHSLYKRLMDRIEENNLKAILSTIEEMFREFRKKMFARDAVKTSINRCVHELIKTIKQLDGDENQVSTLHTMLQWDKYPLTFKEIQTMFTEFVLDCAELIHLLHSDHANGNIYKVKKYIENHFQENITLKSLANEFYMNPVYMGQLFRKTYGIYYKDFILEVRMNEAKKLLRQTDMRVYQVAESVGFGNADYFVTQFEKYEGITPTQYRKKIHGKSL</sequence>
<evidence type="ECO:0000256" key="4">
    <source>
        <dbReference type="ARBA" id="ARBA00023012"/>
    </source>
</evidence>
<dbReference type="InterPro" id="IPR009057">
    <property type="entry name" value="Homeodomain-like_sf"/>
</dbReference>
<dbReference type="SUPFAM" id="SSF52172">
    <property type="entry name" value="CheY-like"/>
    <property type="match status" value="1"/>
</dbReference>
<evidence type="ECO:0000256" key="2">
    <source>
        <dbReference type="ARBA" id="ARBA00022490"/>
    </source>
</evidence>
<protein>
    <submittedName>
        <fullName evidence="11">Uncharacterized protein</fullName>
    </submittedName>
</protein>
<feature type="modified residue" description="4-aspartylphosphate" evidence="8">
    <location>
        <position position="63"/>
    </location>
</feature>
<keyword evidence="7" id="KW-0804">Transcription</keyword>
<dbReference type="Pfam" id="PF00072">
    <property type="entry name" value="Response_reg"/>
    <property type="match status" value="1"/>
</dbReference>
<dbReference type="AlphaFoldDB" id="A0A177ZTM3"/>
<evidence type="ECO:0000256" key="7">
    <source>
        <dbReference type="ARBA" id="ARBA00023163"/>
    </source>
</evidence>
<dbReference type="SUPFAM" id="SSF46689">
    <property type="entry name" value="Homeodomain-like"/>
    <property type="match status" value="2"/>
</dbReference>
<dbReference type="PROSITE" id="PS01124">
    <property type="entry name" value="HTH_ARAC_FAMILY_2"/>
    <property type="match status" value="1"/>
</dbReference>
<evidence type="ECO:0000313" key="12">
    <source>
        <dbReference type="Proteomes" id="UP000077881"/>
    </source>
</evidence>
<dbReference type="STRING" id="217031.ABB05_11030"/>
<dbReference type="PROSITE" id="PS50110">
    <property type="entry name" value="RESPONSE_REGULATORY"/>
    <property type="match status" value="1"/>
</dbReference>
<gene>
    <name evidence="11" type="ORF">ABB05_11030</name>
</gene>
<evidence type="ECO:0000256" key="5">
    <source>
        <dbReference type="ARBA" id="ARBA00023015"/>
    </source>
</evidence>
<dbReference type="PATRIC" id="fig|217031.6.peg.2351"/>
<evidence type="ECO:0000256" key="3">
    <source>
        <dbReference type="ARBA" id="ARBA00022553"/>
    </source>
</evidence>
<accession>A0A177ZTM3</accession>
<organism evidence="11 12">
    <name type="scientific">Lederbergia galactosidilytica</name>
    <dbReference type="NCBI Taxonomy" id="217031"/>
    <lineage>
        <taxon>Bacteria</taxon>
        <taxon>Bacillati</taxon>
        <taxon>Bacillota</taxon>
        <taxon>Bacilli</taxon>
        <taxon>Bacillales</taxon>
        <taxon>Bacillaceae</taxon>
        <taxon>Lederbergia</taxon>
    </lineage>
</organism>
<dbReference type="PANTHER" id="PTHR42713:SF3">
    <property type="entry name" value="TRANSCRIPTIONAL REGULATORY PROTEIN HPTR"/>
    <property type="match status" value="1"/>
</dbReference>
<keyword evidence="12" id="KW-1185">Reference proteome</keyword>
<dbReference type="EMBL" id="LDJR01000046">
    <property type="protein sequence ID" value="OAK71271.1"/>
    <property type="molecule type" value="Genomic_DNA"/>
</dbReference>
<dbReference type="Pfam" id="PF12833">
    <property type="entry name" value="HTH_18"/>
    <property type="match status" value="1"/>
</dbReference>
<dbReference type="PANTHER" id="PTHR42713">
    <property type="entry name" value="HISTIDINE KINASE-RELATED"/>
    <property type="match status" value="1"/>
</dbReference>
<dbReference type="GO" id="GO:0000160">
    <property type="term" value="P:phosphorelay signal transduction system"/>
    <property type="evidence" value="ECO:0007669"/>
    <property type="project" value="UniProtKB-KW"/>
</dbReference>
<evidence type="ECO:0000256" key="8">
    <source>
        <dbReference type="PROSITE-ProRule" id="PRU00169"/>
    </source>
</evidence>
<comment type="subcellular location">
    <subcellularLocation>
        <location evidence="1">Cytoplasm</location>
    </subcellularLocation>
</comment>
<comment type="caution">
    <text evidence="11">The sequence shown here is derived from an EMBL/GenBank/DDBJ whole genome shotgun (WGS) entry which is preliminary data.</text>
</comment>
<dbReference type="GO" id="GO:0043565">
    <property type="term" value="F:sequence-specific DNA binding"/>
    <property type="evidence" value="ECO:0007669"/>
    <property type="project" value="InterPro"/>
</dbReference>
<dbReference type="Proteomes" id="UP000077881">
    <property type="component" value="Unassembled WGS sequence"/>
</dbReference>
<proteinExistence type="predicted"/>
<evidence type="ECO:0000259" key="9">
    <source>
        <dbReference type="PROSITE" id="PS01124"/>
    </source>
</evidence>
<dbReference type="Gene3D" id="1.10.10.60">
    <property type="entry name" value="Homeodomain-like"/>
    <property type="match status" value="2"/>
</dbReference>
<dbReference type="InterPro" id="IPR011006">
    <property type="entry name" value="CheY-like_superfamily"/>
</dbReference>
<feature type="domain" description="HTH araC/xylS-type" evidence="9">
    <location>
        <begin position="423"/>
        <end position="521"/>
    </location>
</feature>
<name>A0A177ZTM3_9BACI</name>
<dbReference type="InterPro" id="IPR001789">
    <property type="entry name" value="Sig_transdc_resp-reg_receiver"/>
</dbReference>
<dbReference type="SMART" id="SM00342">
    <property type="entry name" value="HTH_ARAC"/>
    <property type="match status" value="1"/>
</dbReference>
<dbReference type="InterPro" id="IPR018062">
    <property type="entry name" value="HTH_AraC-typ_CS"/>
</dbReference>
<dbReference type="InterPro" id="IPR018060">
    <property type="entry name" value="HTH_AraC"/>
</dbReference>
<dbReference type="InterPro" id="IPR020449">
    <property type="entry name" value="Tscrpt_reg_AraC-type_HTH"/>
</dbReference>
<keyword evidence="3 8" id="KW-0597">Phosphoprotein</keyword>
<dbReference type="SMART" id="SM00448">
    <property type="entry name" value="REC"/>
    <property type="match status" value="1"/>
</dbReference>
<dbReference type="GO" id="GO:0005737">
    <property type="term" value="C:cytoplasm"/>
    <property type="evidence" value="ECO:0007669"/>
    <property type="project" value="UniProtKB-SubCell"/>
</dbReference>